<keyword evidence="1" id="KW-0732">Signal</keyword>
<name>A0A5B2V9H2_9HYPH</name>
<keyword evidence="3" id="KW-1185">Reference proteome</keyword>
<dbReference type="EMBL" id="VUOA01000028">
    <property type="protein sequence ID" value="KAA2236153.1"/>
    <property type="molecule type" value="Genomic_DNA"/>
</dbReference>
<dbReference type="AlphaFoldDB" id="A0A5B2V9H2"/>
<accession>A0A5B2V9H2</accession>
<proteinExistence type="predicted"/>
<reference evidence="2 3" key="2">
    <citation type="submission" date="2019-09" db="EMBL/GenBank/DDBJ databases">
        <authorList>
            <person name="Jin C."/>
        </authorList>
    </citation>
    <scope>NUCLEOTIDE SEQUENCE [LARGE SCALE GENOMIC DNA]</scope>
    <source>
        <strain evidence="2 3">BN140002</strain>
    </source>
</reference>
<evidence type="ECO:0000313" key="3">
    <source>
        <dbReference type="Proteomes" id="UP000323142"/>
    </source>
</evidence>
<dbReference type="Proteomes" id="UP000323142">
    <property type="component" value="Unassembled WGS sequence"/>
</dbReference>
<protein>
    <submittedName>
        <fullName evidence="2">Uncharacterized protein</fullName>
    </submittedName>
</protein>
<dbReference type="RefSeq" id="WP_149819197.1">
    <property type="nucleotide sequence ID" value="NZ_VUOA01000028.1"/>
</dbReference>
<comment type="caution">
    <text evidence="2">The sequence shown here is derived from an EMBL/GenBank/DDBJ whole genome shotgun (WGS) entry which is preliminary data.</text>
</comment>
<feature type="chain" id="PRO_5022841866" evidence="1">
    <location>
        <begin position="29"/>
        <end position="93"/>
    </location>
</feature>
<reference evidence="2 3" key="1">
    <citation type="submission" date="2019-09" db="EMBL/GenBank/DDBJ databases">
        <title>Salinarimonas rosea gen. nov., sp. nov., a new member of the a-2 subgroup of the Proteobacteria.</title>
        <authorList>
            <person name="Liu J."/>
        </authorList>
    </citation>
    <scope>NUCLEOTIDE SEQUENCE [LARGE SCALE GENOMIC DNA]</scope>
    <source>
        <strain evidence="2 3">BN140002</strain>
    </source>
</reference>
<organism evidence="2 3">
    <name type="scientific">Salinarimonas soli</name>
    <dbReference type="NCBI Taxonomy" id="1638099"/>
    <lineage>
        <taxon>Bacteria</taxon>
        <taxon>Pseudomonadati</taxon>
        <taxon>Pseudomonadota</taxon>
        <taxon>Alphaproteobacteria</taxon>
        <taxon>Hyphomicrobiales</taxon>
        <taxon>Salinarimonadaceae</taxon>
        <taxon>Salinarimonas</taxon>
    </lineage>
</organism>
<sequence>MSKFILVSTAAAMTLGGALLGSAAPAQAQVGVEFGPGGVRLGIQDDRPYRPVIERRERRVIVDENDEEECRIVVRRRTNQFGEVVTRRTRVCD</sequence>
<evidence type="ECO:0000256" key="1">
    <source>
        <dbReference type="SAM" id="SignalP"/>
    </source>
</evidence>
<evidence type="ECO:0000313" key="2">
    <source>
        <dbReference type="EMBL" id="KAA2236153.1"/>
    </source>
</evidence>
<feature type="signal peptide" evidence="1">
    <location>
        <begin position="1"/>
        <end position="28"/>
    </location>
</feature>
<gene>
    <name evidence="2" type="ORF">F0L46_15685</name>
</gene>